<dbReference type="InterPro" id="IPR043128">
    <property type="entry name" value="Rev_trsase/Diguanyl_cyclase"/>
</dbReference>
<dbReference type="PANTHER" id="PTHR11076:SF33">
    <property type="entry name" value="DNA POLYMERASE KAPPA"/>
    <property type="match status" value="1"/>
</dbReference>
<dbReference type="InterPro" id="IPR050116">
    <property type="entry name" value="DNA_polymerase-Y"/>
</dbReference>
<name>A0A2S7WIE8_9FLAO</name>
<dbReference type="GO" id="GO:0009432">
    <property type="term" value="P:SOS response"/>
    <property type="evidence" value="ECO:0007669"/>
    <property type="project" value="UniProtKB-KW"/>
</dbReference>
<dbReference type="InterPro" id="IPR017961">
    <property type="entry name" value="DNA_pol_Y-fam_little_finger"/>
</dbReference>
<keyword evidence="3" id="KW-0742">SOS response</keyword>
<gene>
    <name evidence="5" type="ORF">BTO16_16210</name>
</gene>
<comment type="similarity">
    <text evidence="1">Belongs to the DNA polymerase type-Y family.</text>
</comment>
<keyword evidence="2" id="KW-0227">DNA damage</keyword>
<dbReference type="PROSITE" id="PS50173">
    <property type="entry name" value="UMUC"/>
    <property type="match status" value="1"/>
</dbReference>
<dbReference type="EMBL" id="MSCM01000002">
    <property type="protein sequence ID" value="PQJ77373.1"/>
    <property type="molecule type" value="Genomic_DNA"/>
</dbReference>
<dbReference type="AlphaFoldDB" id="A0A2S7WIE8"/>
<dbReference type="SUPFAM" id="SSF56672">
    <property type="entry name" value="DNA/RNA polymerases"/>
    <property type="match status" value="1"/>
</dbReference>
<dbReference type="InterPro" id="IPR001126">
    <property type="entry name" value="UmuC"/>
</dbReference>
<proteinExistence type="inferred from homology"/>
<dbReference type="Gene3D" id="3.30.70.270">
    <property type="match status" value="1"/>
</dbReference>
<dbReference type="CDD" id="cd01700">
    <property type="entry name" value="PolY_Pol_V_umuC"/>
    <property type="match status" value="1"/>
</dbReference>
<keyword evidence="2" id="KW-0741">SOS mutagenesis</keyword>
<evidence type="ECO:0000256" key="3">
    <source>
        <dbReference type="ARBA" id="ARBA00023236"/>
    </source>
</evidence>
<evidence type="ECO:0000259" key="4">
    <source>
        <dbReference type="PROSITE" id="PS50173"/>
    </source>
</evidence>
<evidence type="ECO:0000313" key="5">
    <source>
        <dbReference type="EMBL" id="PQJ77373.1"/>
    </source>
</evidence>
<reference evidence="5 6" key="1">
    <citation type="submission" date="2016-12" db="EMBL/GenBank/DDBJ databases">
        <title>Trade-off between light-utilization and light-protection in marine flavobacteria.</title>
        <authorList>
            <person name="Kumagai Y."/>
            <person name="Yoshizawa S."/>
            <person name="Kogure K."/>
            <person name="Iwasaki W."/>
        </authorList>
    </citation>
    <scope>NUCLEOTIDE SEQUENCE [LARGE SCALE GENOMIC DNA]</scope>
    <source>
        <strain evidence="5 6">ATCC 43844</strain>
    </source>
</reference>
<keyword evidence="6" id="KW-1185">Reference proteome</keyword>
<dbReference type="PANTHER" id="PTHR11076">
    <property type="entry name" value="DNA REPAIR POLYMERASE UMUC / TRANSFERASE FAMILY MEMBER"/>
    <property type="match status" value="1"/>
</dbReference>
<dbReference type="GO" id="GO:0003887">
    <property type="term" value="F:DNA-directed DNA polymerase activity"/>
    <property type="evidence" value="ECO:0007669"/>
    <property type="project" value="UniProtKB-KW"/>
</dbReference>
<dbReference type="RefSeq" id="WP_105022694.1">
    <property type="nucleotide sequence ID" value="NZ_MSCM01000002.1"/>
</dbReference>
<dbReference type="Pfam" id="PF11799">
    <property type="entry name" value="IMS_C"/>
    <property type="match status" value="1"/>
</dbReference>
<dbReference type="Gene3D" id="3.40.1170.60">
    <property type="match status" value="1"/>
</dbReference>
<dbReference type="Pfam" id="PF13438">
    <property type="entry name" value="DUF4113"/>
    <property type="match status" value="1"/>
</dbReference>
<protein>
    <submittedName>
        <fullName evidence="5">SOS mutagenesis and repair protein UmuC</fullName>
    </submittedName>
</protein>
<dbReference type="OrthoDB" id="9808813at2"/>
<dbReference type="Pfam" id="PF00817">
    <property type="entry name" value="IMS"/>
    <property type="match status" value="1"/>
</dbReference>
<feature type="domain" description="UmuC" evidence="4">
    <location>
        <begin position="2"/>
        <end position="187"/>
    </location>
</feature>
<organism evidence="5 6">
    <name type="scientific">Polaribacter glomeratus</name>
    <dbReference type="NCBI Taxonomy" id="102"/>
    <lineage>
        <taxon>Bacteria</taxon>
        <taxon>Pseudomonadati</taxon>
        <taxon>Bacteroidota</taxon>
        <taxon>Flavobacteriia</taxon>
        <taxon>Flavobacteriales</taxon>
        <taxon>Flavobacteriaceae</taxon>
    </lineage>
</organism>
<sequence length="421" mass="47641">MFALIDCNNFYASCERVFNPNLQGKPVAILSNNDGCVISMSDEAKKLQLPFGAPIFKWEQFCKANNIIVLSSNYPLYGDMSARVMSILSDFSPDIEVYSIDESFLELKGFENYNLTEYPTSMRSRVLKWTGIPTCVGIAPTKALTKVANKIARSNLKQSKGICIIDSDEKRIKALKWTKIGNVWGIGSRLKKRLQEKGCETAYDFTQLSSDWVLKNFSIVEWRLHKDLQGISKIPLGEVSSKKMIATTRSFEYTYTDIDNIKERISTFTASCAQKLRVQKSSCHMLIVQLSSDRYQKDLEQYSASKTVVFSYPTDSTLTISNAAIEAVKTIFKSGIKYKRAGVIVTGLVPNDNFQLNLFSSENPKHKPLMAAIDKLNSKFKSDKIKLGNQDLKRTWKMRQDRLSPKFTTNIHQIITVNATK</sequence>
<comment type="caution">
    <text evidence="5">The sequence shown here is derived from an EMBL/GenBank/DDBJ whole genome shotgun (WGS) entry which is preliminary data.</text>
</comment>
<dbReference type="GO" id="GO:0003684">
    <property type="term" value="F:damaged DNA binding"/>
    <property type="evidence" value="ECO:0007669"/>
    <property type="project" value="InterPro"/>
</dbReference>
<evidence type="ECO:0000313" key="6">
    <source>
        <dbReference type="Proteomes" id="UP000239068"/>
    </source>
</evidence>
<dbReference type="GO" id="GO:0006281">
    <property type="term" value="P:DNA repair"/>
    <property type="evidence" value="ECO:0007669"/>
    <property type="project" value="InterPro"/>
</dbReference>
<accession>A0A2S7WIE8</accession>
<evidence type="ECO:0000256" key="2">
    <source>
        <dbReference type="ARBA" id="ARBA00023199"/>
    </source>
</evidence>
<dbReference type="GO" id="GO:0042276">
    <property type="term" value="P:error-prone translesion synthesis"/>
    <property type="evidence" value="ECO:0007669"/>
    <property type="project" value="TreeGrafter"/>
</dbReference>
<dbReference type="InterPro" id="IPR043502">
    <property type="entry name" value="DNA/RNA_pol_sf"/>
</dbReference>
<dbReference type="InterPro" id="IPR025188">
    <property type="entry name" value="DUF4113"/>
</dbReference>
<evidence type="ECO:0000256" key="1">
    <source>
        <dbReference type="ARBA" id="ARBA00010945"/>
    </source>
</evidence>
<dbReference type="Proteomes" id="UP000239068">
    <property type="component" value="Unassembled WGS sequence"/>
</dbReference>